<sequence length="64" mass="6740">MTPEELDALGVATDIQTAARALGISQSQAYSLARRDLFPVPVIRAGGRYVVPTRGLKAALGLES</sequence>
<accession>A0A6P2CG05</accession>
<evidence type="ECO:0000313" key="2">
    <source>
        <dbReference type="Proteomes" id="UP000471120"/>
    </source>
</evidence>
<dbReference type="AlphaFoldDB" id="A0A6P2CG05"/>
<keyword evidence="1" id="KW-0238">DNA-binding</keyword>
<protein>
    <submittedName>
        <fullName evidence="1">DNA-binding protein</fullName>
    </submittedName>
</protein>
<dbReference type="GO" id="GO:0003677">
    <property type="term" value="F:DNA binding"/>
    <property type="evidence" value="ECO:0007669"/>
    <property type="project" value="UniProtKB-KW"/>
</dbReference>
<comment type="caution">
    <text evidence="1">The sequence shown here is derived from an EMBL/GenBank/DDBJ whole genome shotgun (WGS) entry which is preliminary data.</text>
</comment>
<proteinExistence type="predicted"/>
<dbReference type="EMBL" id="QRCM01000001">
    <property type="protein sequence ID" value="TXG90661.1"/>
    <property type="molecule type" value="Genomic_DNA"/>
</dbReference>
<dbReference type="RefSeq" id="WP_010836646.1">
    <property type="nucleotide sequence ID" value="NZ_QRCM01000001.1"/>
</dbReference>
<organism evidence="1 2">
    <name type="scientific">Rhodococcus rhodnii</name>
    <dbReference type="NCBI Taxonomy" id="38312"/>
    <lineage>
        <taxon>Bacteria</taxon>
        <taxon>Bacillati</taxon>
        <taxon>Actinomycetota</taxon>
        <taxon>Actinomycetes</taxon>
        <taxon>Mycobacteriales</taxon>
        <taxon>Nocardiaceae</taxon>
        <taxon>Rhodococcus</taxon>
    </lineage>
</organism>
<dbReference type="Proteomes" id="UP000471120">
    <property type="component" value="Unassembled WGS sequence"/>
</dbReference>
<reference evidence="1 2" key="1">
    <citation type="submission" date="2018-07" db="EMBL/GenBank/DDBJ databases">
        <title>Genome sequence of Rhodococcus rhodnii ATCC 35071 from Rhodnius prolixus.</title>
        <authorList>
            <person name="Patel V."/>
            <person name="Vogel K.J."/>
        </authorList>
    </citation>
    <scope>NUCLEOTIDE SEQUENCE [LARGE SCALE GENOMIC DNA]</scope>
    <source>
        <strain evidence="1 2">ATCC 35071</strain>
    </source>
</reference>
<evidence type="ECO:0000313" key="1">
    <source>
        <dbReference type="EMBL" id="TXG90661.1"/>
    </source>
</evidence>
<gene>
    <name evidence="1" type="ORF">DW322_11115</name>
</gene>
<name>A0A6P2CG05_9NOCA</name>